<name>A0A226E0R8_FOLCA</name>
<keyword evidence="2" id="KW-0812">Transmembrane</keyword>
<dbReference type="EMBL" id="LNIX01000007">
    <property type="protein sequence ID" value="OXA51345.1"/>
    <property type="molecule type" value="Genomic_DNA"/>
</dbReference>
<evidence type="ECO:0000256" key="2">
    <source>
        <dbReference type="SAM" id="Phobius"/>
    </source>
</evidence>
<dbReference type="AlphaFoldDB" id="A0A226E0R8"/>
<proteinExistence type="predicted"/>
<keyword evidence="2" id="KW-0472">Membrane</keyword>
<keyword evidence="2" id="KW-1133">Transmembrane helix</keyword>
<organism evidence="3 4">
    <name type="scientific">Folsomia candida</name>
    <name type="common">Springtail</name>
    <dbReference type="NCBI Taxonomy" id="158441"/>
    <lineage>
        <taxon>Eukaryota</taxon>
        <taxon>Metazoa</taxon>
        <taxon>Ecdysozoa</taxon>
        <taxon>Arthropoda</taxon>
        <taxon>Hexapoda</taxon>
        <taxon>Collembola</taxon>
        <taxon>Entomobryomorpha</taxon>
        <taxon>Isotomoidea</taxon>
        <taxon>Isotomidae</taxon>
        <taxon>Proisotominae</taxon>
        <taxon>Folsomia</taxon>
    </lineage>
</organism>
<keyword evidence="4" id="KW-1185">Reference proteome</keyword>
<dbReference type="Proteomes" id="UP000198287">
    <property type="component" value="Unassembled WGS sequence"/>
</dbReference>
<feature type="transmembrane region" description="Helical" evidence="2">
    <location>
        <begin position="230"/>
        <end position="252"/>
    </location>
</feature>
<feature type="region of interest" description="Disordered" evidence="1">
    <location>
        <begin position="16"/>
        <end position="40"/>
    </location>
</feature>
<reference evidence="3 4" key="1">
    <citation type="submission" date="2015-12" db="EMBL/GenBank/DDBJ databases">
        <title>The genome of Folsomia candida.</title>
        <authorList>
            <person name="Faddeeva A."/>
            <person name="Derks M.F."/>
            <person name="Anvar Y."/>
            <person name="Smit S."/>
            <person name="Van Straalen N."/>
            <person name="Roelofs D."/>
        </authorList>
    </citation>
    <scope>NUCLEOTIDE SEQUENCE [LARGE SCALE GENOMIC DNA]</scope>
    <source>
        <strain evidence="3 4">VU population</strain>
        <tissue evidence="3">Whole body</tissue>
    </source>
</reference>
<accession>A0A226E0R8</accession>
<evidence type="ECO:0000256" key="1">
    <source>
        <dbReference type="SAM" id="MobiDB-lite"/>
    </source>
</evidence>
<feature type="region of interest" description="Disordered" evidence="1">
    <location>
        <begin position="98"/>
        <end position="120"/>
    </location>
</feature>
<protein>
    <submittedName>
        <fullName evidence="3">Uncharacterized protein</fullName>
    </submittedName>
</protein>
<comment type="caution">
    <text evidence="3">The sequence shown here is derived from an EMBL/GenBank/DDBJ whole genome shotgun (WGS) entry which is preliminary data.</text>
</comment>
<evidence type="ECO:0000313" key="3">
    <source>
        <dbReference type="EMBL" id="OXA51345.1"/>
    </source>
</evidence>
<gene>
    <name evidence="3" type="ORF">Fcan01_13552</name>
</gene>
<sequence length="255" mass="27628">MEPYGNDYPYLPTAVAQQHPQQPQIVTNHYTGGTLSRNPQIHQHPYAQTEPEWEYPAYSPQLPPPPPDYDTHQHQRLFSPDLGFNSPLHIQQQNVNNIHHQQQHHHPHHPGSNYSTYSNGGQAYFSSGNAPGGANSVVRVNPCQEAIVRQLQEKFGEDAGSPVVVVSNGGNNHLNAGNQSVNGTNGRSNGGPNSNNANCATTNGGGDGGTLCCEEEGGGGCIIPYSKLPLLLLLILFLLTLFLSFSGALLYFKCK</sequence>
<dbReference type="OrthoDB" id="88467at2759"/>
<evidence type="ECO:0000313" key="4">
    <source>
        <dbReference type="Proteomes" id="UP000198287"/>
    </source>
</evidence>